<dbReference type="InterPro" id="IPR011051">
    <property type="entry name" value="RmlC_Cupin_sf"/>
</dbReference>
<evidence type="ECO:0000256" key="2">
    <source>
        <dbReference type="ARBA" id="ARBA00001997"/>
    </source>
</evidence>
<dbReference type="OrthoDB" id="9800680at2"/>
<evidence type="ECO:0000256" key="5">
    <source>
        <dbReference type="PIRSR" id="PIRSR600888-1"/>
    </source>
</evidence>
<dbReference type="EC" id="5.1.3.13" evidence="3 7"/>
<evidence type="ECO:0000256" key="6">
    <source>
        <dbReference type="PIRSR" id="PIRSR600888-3"/>
    </source>
</evidence>
<name>A0A0J6GPE2_PSETA</name>
<reference evidence="9 11" key="2">
    <citation type="submission" date="2016-10" db="EMBL/GenBank/DDBJ databases">
        <authorList>
            <person name="Varghese N."/>
            <person name="Submissions S."/>
        </authorList>
    </citation>
    <scope>NUCLEOTIDE SEQUENCE [LARGE SCALE GENOMIC DNA]</scope>
    <source>
        <strain evidence="9 11">BS3652</strain>
    </source>
</reference>
<gene>
    <name evidence="9" type="ORF">SAMN04490203_1654</name>
    <name evidence="8" type="ORF">TU78_16135</name>
</gene>
<comment type="function">
    <text evidence="2 7">Catalyzes the epimerization of the C3' and C5'positions of dTDP-6-deoxy-D-xylo-4-hexulose, forming dTDP-6-deoxy-L-lyxo-4-hexulose.</text>
</comment>
<comment type="caution">
    <text evidence="8">The sequence shown here is derived from an EMBL/GenBank/DDBJ whole genome shotgun (WGS) entry which is preliminary data.</text>
</comment>
<feature type="active site" description="Proton acceptor" evidence="5">
    <location>
        <position position="67"/>
    </location>
</feature>
<evidence type="ECO:0000313" key="8">
    <source>
        <dbReference type="EMBL" id="KMM83994.1"/>
    </source>
</evidence>
<keyword evidence="7" id="KW-0413">Isomerase</keyword>
<dbReference type="EMBL" id="FNRS01000001">
    <property type="protein sequence ID" value="SEC02916.1"/>
    <property type="molecule type" value="Genomic_DNA"/>
</dbReference>
<dbReference type="PATRIC" id="fig|47884.3.peg.3702"/>
<evidence type="ECO:0000256" key="7">
    <source>
        <dbReference type="RuleBase" id="RU364069"/>
    </source>
</evidence>
<reference evidence="8 10" key="1">
    <citation type="submission" date="2015-02" db="EMBL/GenBank/DDBJ databases">
        <title>Pseudomonas helleri sp. nov. and Pseudomonas weihenstephanensis sp. nov., isolated from raw cows milk.</title>
        <authorList>
            <person name="von Neubeck M."/>
            <person name="Huptas C."/>
            <person name="Wenning M."/>
            <person name="Scherer S."/>
        </authorList>
    </citation>
    <scope>NUCLEOTIDE SEQUENCE [LARGE SCALE GENOMIC DNA]</scope>
    <source>
        <strain evidence="8 10">DSM 21104</strain>
    </source>
</reference>
<dbReference type="Proteomes" id="UP000036395">
    <property type="component" value="Unassembled WGS sequence"/>
</dbReference>
<dbReference type="InterPro" id="IPR000888">
    <property type="entry name" value="RmlC-like"/>
</dbReference>
<dbReference type="Proteomes" id="UP000183155">
    <property type="component" value="Unassembled WGS sequence"/>
</dbReference>
<evidence type="ECO:0000313" key="10">
    <source>
        <dbReference type="Proteomes" id="UP000036395"/>
    </source>
</evidence>
<dbReference type="UniPathway" id="UPA00124"/>
<sequence length="182" mass="20749">MKFLATNLPGVVVIEPRTFVDERGWFMESFNQRCFSKGLQDLGIPAPESFVQDNQSCSKKGVLRGLHYQRAPHAQGKLVSVTRGAAFDVAVDLRSTSATYGKWFALELNARNKKMLWIPEGFAHGFLALEDETCVNYKTTRYYNKEAECSVFWKDQLLGIKWPRLERYLLSDKDKNAPCLSS</sequence>
<evidence type="ECO:0000313" key="9">
    <source>
        <dbReference type="EMBL" id="SEC02916.1"/>
    </source>
</evidence>
<dbReference type="CDD" id="cd00438">
    <property type="entry name" value="cupin_RmlC"/>
    <property type="match status" value="1"/>
</dbReference>
<evidence type="ECO:0000256" key="3">
    <source>
        <dbReference type="ARBA" id="ARBA00012098"/>
    </source>
</evidence>
<keyword evidence="11" id="KW-1185">Reference proteome</keyword>
<accession>A0A0J6GPE2</accession>
<evidence type="ECO:0000256" key="1">
    <source>
        <dbReference type="ARBA" id="ARBA00001298"/>
    </source>
</evidence>
<proteinExistence type="inferred from homology"/>
<dbReference type="EMBL" id="JYLA01000006">
    <property type="protein sequence ID" value="KMM83994.1"/>
    <property type="molecule type" value="Genomic_DNA"/>
</dbReference>
<organism evidence="8 10">
    <name type="scientific">Pseudomonas taetrolens</name>
    <dbReference type="NCBI Taxonomy" id="47884"/>
    <lineage>
        <taxon>Bacteria</taxon>
        <taxon>Pseudomonadati</taxon>
        <taxon>Pseudomonadota</taxon>
        <taxon>Gammaproteobacteria</taxon>
        <taxon>Pseudomonadales</taxon>
        <taxon>Pseudomonadaceae</taxon>
        <taxon>Pseudomonas</taxon>
    </lineage>
</organism>
<evidence type="ECO:0000256" key="4">
    <source>
        <dbReference type="ARBA" id="ARBA00019595"/>
    </source>
</evidence>
<protein>
    <recommendedName>
        <fullName evidence="4 7">dTDP-4-dehydrorhamnose 3,5-epimerase</fullName>
        <ecNumber evidence="3 7">5.1.3.13</ecNumber>
    </recommendedName>
    <alternativeName>
        <fullName evidence="7">Thymidine diphospho-4-keto-rhamnose 3,5-epimerase</fullName>
    </alternativeName>
</protein>
<dbReference type="NCBIfam" id="TIGR01221">
    <property type="entry name" value="rmlC"/>
    <property type="match status" value="1"/>
</dbReference>
<comment type="catalytic activity">
    <reaction evidence="1 7">
        <text>dTDP-4-dehydro-6-deoxy-alpha-D-glucose = dTDP-4-dehydro-beta-L-rhamnose</text>
        <dbReference type="Rhea" id="RHEA:16969"/>
        <dbReference type="ChEBI" id="CHEBI:57649"/>
        <dbReference type="ChEBI" id="CHEBI:62830"/>
        <dbReference type="EC" id="5.1.3.13"/>
    </reaction>
</comment>
<feature type="active site" description="Proton donor" evidence="5">
    <location>
        <position position="137"/>
    </location>
</feature>
<feature type="site" description="Participates in a stacking interaction with the thymidine ring of dTDP-4-oxo-6-deoxyglucose" evidence="6">
    <location>
        <position position="143"/>
    </location>
</feature>
<dbReference type="GO" id="GO:0000271">
    <property type="term" value="P:polysaccharide biosynthetic process"/>
    <property type="evidence" value="ECO:0007669"/>
    <property type="project" value="TreeGrafter"/>
</dbReference>
<dbReference type="GO" id="GO:0019305">
    <property type="term" value="P:dTDP-rhamnose biosynthetic process"/>
    <property type="evidence" value="ECO:0007669"/>
    <property type="project" value="UniProtKB-UniRule"/>
</dbReference>
<comment type="pathway">
    <text evidence="7">Carbohydrate biosynthesis; dTDP-L-rhamnose biosynthesis.</text>
</comment>
<dbReference type="Pfam" id="PF00908">
    <property type="entry name" value="dTDP_sugar_isom"/>
    <property type="match status" value="1"/>
</dbReference>
<dbReference type="AlphaFoldDB" id="A0A0J6GPE2"/>
<comment type="subunit">
    <text evidence="7">Homodimer.</text>
</comment>
<comment type="similarity">
    <text evidence="7">Belongs to the dTDP-4-dehydrorhamnose 3,5-epimerase family.</text>
</comment>
<dbReference type="STRING" id="47884.SAMN04490203_1654"/>
<dbReference type="PANTHER" id="PTHR21047:SF2">
    <property type="entry name" value="THYMIDINE DIPHOSPHO-4-KETO-RHAMNOSE 3,5-EPIMERASE"/>
    <property type="match status" value="1"/>
</dbReference>
<evidence type="ECO:0000313" key="11">
    <source>
        <dbReference type="Proteomes" id="UP000183155"/>
    </source>
</evidence>
<dbReference type="GO" id="GO:0005829">
    <property type="term" value="C:cytosol"/>
    <property type="evidence" value="ECO:0007669"/>
    <property type="project" value="TreeGrafter"/>
</dbReference>
<dbReference type="PANTHER" id="PTHR21047">
    <property type="entry name" value="DTDP-6-DEOXY-D-GLUCOSE-3,5 EPIMERASE"/>
    <property type="match status" value="1"/>
</dbReference>
<dbReference type="RefSeq" id="WP_048382538.1">
    <property type="nucleotide sequence ID" value="NZ_FNRS01000001.1"/>
</dbReference>
<dbReference type="InterPro" id="IPR014710">
    <property type="entry name" value="RmlC-like_jellyroll"/>
</dbReference>
<dbReference type="Gene3D" id="2.60.120.10">
    <property type="entry name" value="Jelly Rolls"/>
    <property type="match status" value="1"/>
</dbReference>
<dbReference type="SUPFAM" id="SSF51182">
    <property type="entry name" value="RmlC-like cupins"/>
    <property type="match status" value="1"/>
</dbReference>
<dbReference type="GO" id="GO:0008830">
    <property type="term" value="F:dTDP-4-dehydrorhamnose 3,5-epimerase activity"/>
    <property type="evidence" value="ECO:0007669"/>
    <property type="project" value="UniProtKB-UniRule"/>
</dbReference>